<dbReference type="SUPFAM" id="SSF56935">
    <property type="entry name" value="Porins"/>
    <property type="match status" value="1"/>
</dbReference>
<reference evidence="4 5" key="1">
    <citation type="submission" date="2016-01" db="EMBL/GenBank/DDBJ databases">
        <title>The draft genome sequence of Aquimarina sp. RZW4-3-2.</title>
        <authorList>
            <person name="Wang Y."/>
        </authorList>
    </citation>
    <scope>NUCLEOTIDE SEQUENCE [LARGE SCALE GENOMIC DNA]</scope>
    <source>
        <strain evidence="4 5">RZW4-3-2</strain>
    </source>
</reference>
<dbReference type="GO" id="GO:0009279">
    <property type="term" value="C:cell outer membrane"/>
    <property type="evidence" value="ECO:0007669"/>
    <property type="project" value="UniProtKB-SubCell"/>
</dbReference>
<keyword evidence="1" id="KW-0813">Transport</keyword>
<evidence type="ECO:0000313" key="4">
    <source>
        <dbReference type="EMBL" id="KZS40570.1"/>
    </source>
</evidence>
<dbReference type="STRING" id="1642818.AWE51_06375"/>
<evidence type="ECO:0000313" key="5">
    <source>
        <dbReference type="Proteomes" id="UP000076715"/>
    </source>
</evidence>
<gene>
    <name evidence="4" type="ORF">AWE51_06375</name>
</gene>
<dbReference type="InterPro" id="IPR052173">
    <property type="entry name" value="Beta-lactam_resp_regulator"/>
</dbReference>
<feature type="domain" description="Peptidase M56" evidence="3">
    <location>
        <begin position="151"/>
        <end position="251"/>
    </location>
</feature>
<dbReference type="InterPro" id="IPR039426">
    <property type="entry name" value="TonB-dep_rcpt-like"/>
</dbReference>
<comment type="similarity">
    <text evidence="1">Belongs to the TonB-dependent receptor family.</text>
</comment>
<keyword evidence="1 2" id="KW-0812">Transmembrane</keyword>
<dbReference type="InterPro" id="IPR008756">
    <property type="entry name" value="Peptidase_M56"/>
</dbReference>
<name>A0A163AIQ1_9FLAO</name>
<dbReference type="PANTHER" id="PTHR34978">
    <property type="entry name" value="POSSIBLE SENSOR-TRANSDUCER PROTEIN BLAR"/>
    <property type="match status" value="1"/>
</dbReference>
<comment type="subcellular location">
    <subcellularLocation>
        <location evidence="1">Cell outer membrane</location>
        <topology evidence="1">Multi-pass membrane protein</topology>
    </subcellularLocation>
</comment>
<evidence type="ECO:0000259" key="3">
    <source>
        <dbReference type="Pfam" id="PF05569"/>
    </source>
</evidence>
<evidence type="ECO:0000256" key="2">
    <source>
        <dbReference type="SAM" id="Phobius"/>
    </source>
</evidence>
<dbReference type="Proteomes" id="UP000076715">
    <property type="component" value="Unassembled WGS sequence"/>
</dbReference>
<dbReference type="RefSeq" id="WP_066314203.1">
    <property type="nucleotide sequence ID" value="NZ_LQRT01000013.1"/>
</dbReference>
<dbReference type="Gene3D" id="2.170.130.10">
    <property type="entry name" value="TonB-dependent receptor, plug domain"/>
    <property type="match status" value="1"/>
</dbReference>
<evidence type="ECO:0000256" key="1">
    <source>
        <dbReference type="PROSITE-ProRule" id="PRU01360"/>
    </source>
</evidence>
<dbReference type="OrthoDB" id="1522859at2"/>
<dbReference type="PANTHER" id="PTHR34978:SF3">
    <property type="entry name" value="SLR0241 PROTEIN"/>
    <property type="match status" value="1"/>
</dbReference>
<dbReference type="PROSITE" id="PS52016">
    <property type="entry name" value="TONB_DEPENDENT_REC_3"/>
    <property type="match status" value="1"/>
</dbReference>
<feature type="transmembrane region" description="Helical" evidence="2">
    <location>
        <begin position="6"/>
        <end position="26"/>
    </location>
</feature>
<organism evidence="4 5">
    <name type="scientific">Aquimarina aggregata</name>
    <dbReference type="NCBI Taxonomy" id="1642818"/>
    <lineage>
        <taxon>Bacteria</taxon>
        <taxon>Pseudomonadati</taxon>
        <taxon>Bacteroidota</taxon>
        <taxon>Flavobacteriia</taxon>
        <taxon>Flavobacteriales</taxon>
        <taxon>Flavobacteriaceae</taxon>
        <taxon>Aquimarina</taxon>
    </lineage>
</organism>
<dbReference type="CDD" id="cd07341">
    <property type="entry name" value="M56_BlaR1_MecR1_like"/>
    <property type="match status" value="1"/>
</dbReference>
<proteinExistence type="inferred from homology"/>
<dbReference type="InterPro" id="IPR037066">
    <property type="entry name" value="Plug_dom_sf"/>
</dbReference>
<protein>
    <recommendedName>
        <fullName evidence="3">Peptidase M56 domain-containing protein</fullName>
    </recommendedName>
</protein>
<feature type="transmembrane region" description="Helical" evidence="2">
    <location>
        <begin position="85"/>
        <end position="106"/>
    </location>
</feature>
<dbReference type="AlphaFoldDB" id="A0A163AIQ1"/>
<dbReference type="EMBL" id="LQRT01000013">
    <property type="protein sequence ID" value="KZS40570.1"/>
    <property type="molecule type" value="Genomic_DNA"/>
</dbReference>
<keyword evidence="1" id="KW-1134">Transmembrane beta strand</keyword>
<keyword evidence="2" id="KW-1133">Transmembrane helix</keyword>
<keyword evidence="1" id="KW-0998">Cell outer membrane</keyword>
<comment type="caution">
    <text evidence="4">The sequence shown here is derived from an EMBL/GenBank/DDBJ whole genome shotgun (WGS) entry which is preliminary data.</text>
</comment>
<feature type="transmembrane region" description="Helical" evidence="2">
    <location>
        <begin position="261"/>
        <end position="278"/>
    </location>
</feature>
<keyword evidence="5" id="KW-1185">Reference proteome</keyword>
<accession>A0A163AIQ1</accession>
<dbReference type="Pfam" id="PF05569">
    <property type="entry name" value="Peptidase_M56"/>
    <property type="match status" value="1"/>
</dbReference>
<sequence>MEAFLLYILKSSILLAIFYLVYYVLLRKNTFFTVNRHFLLTGILLSLVLPFVEFTFITFIDQPDIYLIASKQNSPINELSTKVNWWLIGFITYLLGVLVFSIRFAIQLISLFKLIQNHNYTQETKFKFVQVQEDISPFSFFNYIVYNPKLHSSQELSMILKHEKIHVTQNHTLDIIITNLFLIFQWINPIVWFYKKSTEQNLEFIADRETINQVNSKKEYFMTLVSVSSNNYSTITNNFYQSLIKKRIVMLNKQNSQKKQLWKIAIVIPLLSLFLWSFNTNEIVKIKENNTTTSSNATKGDKKIVKFKITKSSSKKDLNRIKDTFKDEYDVDIKFSNIQRNTNNEIIGIMVNVSSKKSNANYSLQNESPIQSFVILYNSKTHGISIGQSDHINSISIREKGKDQILEVHSDNNKQEYIVSNNNGSKTVKIKDKDGKIIREEVHGPEEGYFKINTKDKKTYAFFNGGAKKDPLFFIDGKESSKEEMENLDTENIESMNVYKGKKAEKKYGKKGENGVIEVKTKK</sequence>
<feature type="transmembrane region" description="Helical" evidence="2">
    <location>
        <begin position="38"/>
        <end position="60"/>
    </location>
</feature>
<keyword evidence="1 2" id="KW-0472">Membrane</keyword>